<dbReference type="PANTHER" id="PTHR37317">
    <property type="entry name" value="BLR8090 PROTEIN"/>
    <property type="match status" value="1"/>
</dbReference>
<feature type="region of interest" description="Disordered" evidence="1">
    <location>
        <begin position="355"/>
        <end position="375"/>
    </location>
</feature>
<feature type="domain" description="Treble clef zinc finger" evidence="2">
    <location>
        <begin position="124"/>
        <end position="173"/>
    </location>
</feature>
<gene>
    <name evidence="3" type="ORF">ADEAN_000656800</name>
</gene>
<feature type="domain" description="Treble clef zinc finger" evidence="2">
    <location>
        <begin position="231"/>
        <end position="273"/>
    </location>
</feature>
<proteinExistence type="predicted"/>
<name>A0A7G2CI87_9TRYP</name>
<dbReference type="PANTHER" id="PTHR37317:SF5">
    <property type="entry name" value="ZINC-RIBBON DOMAIN-CONTAINING PROTEIN-RELATED"/>
    <property type="match status" value="1"/>
</dbReference>
<sequence length="392" mass="44000">MQRLSRWCLHKGVSCSKVASDASSVFCIKQLPQNLRDEFDHAESRRELTWLFRQGSPDKPQNAVEITPRSALKVIWKCKTCSEKFVARPCDRVSEQAAVGCPRCNANSGVNARRLTETHPIIAAQWCLEKNTYSNNISQPDLRSVSPDSSAQVWWSCPHCERTWLERINNRVSKFESQRTKYGPRFIPLCSACSSQGIESRVNGVTQARRPQFLSDDKNLLSEARLLPHQDPVSISLSADIVLQWTCGMCAHSYSASVANRALRHERCPQCSGGVTTPYNALLIQRPDVVKEISATISKKALQKLSIFSDMELAFVCRECLSIYTMSVKARCLVPEGTPACPKCFRSASKSLTQTGSDAKNITKPRSPKGTSSDLLEITRNYLRRRDRSLRN</sequence>
<dbReference type="InterPro" id="IPR025487">
    <property type="entry name" value="DUF4379"/>
</dbReference>
<reference evidence="3 4" key="1">
    <citation type="submission" date="2020-08" db="EMBL/GenBank/DDBJ databases">
        <authorList>
            <person name="Newling K."/>
            <person name="Davey J."/>
            <person name="Forrester S."/>
        </authorList>
    </citation>
    <scope>NUCLEOTIDE SEQUENCE [LARGE SCALE GENOMIC DNA]</scope>
    <source>
        <strain evidence="4">Crithidia deanei Carvalho (ATCC PRA-265)</strain>
    </source>
</reference>
<protein>
    <submittedName>
        <fullName evidence="3">Probable Zinc-ribbon domain containing protein, putative</fullName>
    </submittedName>
</protein>
<feature type="domain" description="Treble clef zinc finger" evidence="2">
    <location>
        <begin position="62"/>
        <end position="106"/>
    </location>
</feature>
<dbReference type="EMBL" id="LR877156">
    <property type="protein sequence ID" value="CAD2219075.1"/>
    <property type="molecule type" value="Genomic_DNA"/>
</dbReference>
<dbReference type="OrthoDB" id="264480at2759"/>
<dbReference type="Pfam" id="PF14311">
    <property type="entry name" value="DUF4379"/>
    <property type="match status" value="3"/>
</dbReference>
<keyword evidence="4" id="KW-1185">Reference proteome</keyword>
<evidence type="ECO:0000313" key="4">
    <source>
        <dbReference type="Proteomes" id="UP000515908"/>
    </source>
</evidence>
<accession>A0A7G2CI87</accession>
<evidence type="ECO:0000259" key="2">
    <source>
        <dbReference type="Pfam" id="PF14311"/>
    </source>
</evidence>
<evidence type="ECO:0000256" key="1">
    <source>
        <dbReference type="SAM" id="MobiDB-lite"/>
    </source>
</evidence>
<evidence type="ECO:0000313" key="3">
    <source>
        <dbReference type="EMBL" id="CAD2219075.1"/>
    </source>
</evidence>
<organism evidence="3 4">
    <name type="scientific">Angomonas deanei</name>
    <dbReference type="NCBI Taxonomy" id="59799"/>
    <lineage>
        <taxon>Eukaryota</taxon>
        <taxon>Discoba</taxon>
        <taxon>Euglenozoa</taxon>
        <taxon>Kinetoplastea</taxon>
        <taxon>Metakinetoplastina</taxon>
        <taxon>Trypanosomatida</taxon>
        <taxon>Trypanosomatidae</taxon>
        <taxon>Strigomonadinae</taxon>
        <taxon>Angomonas</taxon>
    </lineage>
</organism>
<dbReference type="VEuPathDB" id="TriTrypDB:ADEAN_000656800"/>
<dbReference type="Proteomes" id="UP000515908">
    <property type="component" value="Chromosome 12"/>
</dbReference>
<dbReference type="AlphaFoldDB" id="A0A7G2CI87"/>